<accession>A0AAX1N824</accession>
<protein>
    <recommendedName>
        <fullName evidence="4">YcxB-like protein domain-containing protein</fullName>
    </recommendedName>
</protein>
<dbReference type="KEGG" id="fya:KMW28_08775"/>
<gene>
    <name evidence="2" type="ORF">KMW28_08775</name>
</gene>
<keyword evidence="3" id="KW-1185">Reference proteome</keyword>
<dbReference type="EMBL" id="CP076132">
    <property type="protein sequence ID" value="QWG03661.1"/>
    <property type="molecule type" value="Genomic_DNA"/>
</dbReference>
<keyword evidence="1" id="KW-1133">Transmembrane helix</keyword>
<evidence type="ECO:0000256" key="1">
    <source>
        <dbReference type="SAM" id="Phobius"/>
    </source>
</evidence>
<reference evidence="2 3" key="1">
    <citation type="submission" date="2021-05" db="EMBL/GenBank/DDBJ databases">
        <title>Comparative genomic studies on the polysaccharide-degrading batcterial strains of the Flammeovirga genus.</title>
        <authorList>
            <person name="Zewei F."/>
            <person name="Zheng Z."/>
            <person name="Yu L."/>
            <person name="Ruyue G."/>
            <person name="Yanhong M."/>
            <person name="Yuanyuan C."/>
            <person name="Jingyan G."/>
            <person name="Wenjun H."/>
        </authorList>
    </citation>
    <scope>NUCLEOTIDE SEQUENCE [LARGE SCALE GENOMIC DNA]</scope>
    <source>
        <strain evidence="2 3">NBRC:100898</strain>
    </source>
</reference>
<evidence type="ECO:0000313" key="2">
    <source>
        <dbReference type="EMBL" id="QWG03661.1"/>
    </source>
</evidence>
<feature type="transmembrane region" description="Helical" evidence="1">
    <location>
        <begin position="47"/>
        <end position="66"/>
    </location>
</feature>
<sequence length="167" mass="19198">MKSTTITWGEKKASTQILYLAASTIVFFIFVYLYNYHLDSLTKQLSFSLMLMISAFAAVISGIQLVKNTKGKSVLGIDEKQIVITNESTFLKKNHTLQLSEIKNISIYKKTKRLDFNKKNKDKDFYLVIVQKDGVEINVFPYAKIGLEDLKAIVEWMNKQIKMKKIS</sequence>
<evidence type="ECO:0000313" key="3">
    <source>
        <dbReference type="Proteomes" id="UP000678679"/>
    </source>
</evidence>
<proteinExistence type="predicted"/>
<name>A0AAX1N824_9BACT</name>
<feature type="transmembrane region" description="Helical" evidence="1">
    <location>
        <begin position="17"/>
        <end position="35"/>
    </location>
</feature>
<dbReference type="Proteomes" id="UP000678679">
    <property type="component" value="Chromosome 1"/>
</dbReference>
<evidence type="ECO:0008006" key="4">
    <source>
        <dbReference type="Google" id="ProtNLM"/>
    </source>
</evidence>
<keyword evidence="1" id="KW-0472">Membrane</keyword>
<dbReference type="AlphaFoldDB" id="A0AAX1N824"/>
<dbReference type="RefSeq" id="WP_169664552.1">
    <property type="nucleotide sequence ID" value="NZ_CP076132.1"/>
</dbReference>
<organism evidence="2 3">
    <name type="scientific">Flammeovirga yaeyamensis</name>
    <dbReference type="NCBI Taxonomy" id="367791"/>
    <lineage>
        <taxon>Bacteria</taxon>
        <taxon>Pseudomonadati</taxon>
        <taxon>Bacteroidota</taxon>
        <taxon>Cytophagia</taxon>
        <taxon>Cytophagales</taxon>
        <taxon>Flammeovirgaceae</taxon>
        <taxon>Flammeovirga</taxon>
    </lineage>
</organism>
<keyword evidence="1" id="KW-0812">Transmembrane</keyword>